<evidence type="ECO:0000256" key="3">
    <source>
        <dbReference type="ARBA" id="ARBA00011738"/>
    </source>
</evidence>
<feature type="binding site" evidence="15">
    <location>
        <position position="125"/>
    </location>
    <ligand>
        <name>Zn(2+)</name>
        <dbReference type="ChEBI" id="CHEBI:29105"/>
        <label>1</label>
    </ligand>
</feature>
<dbReference type="Gene3D" id="1.10.150.900">
    <property type="match status" value="1"/>
</dbReference>
<dbReference type="EMBL" id="CP010975">
    <property type="protein sequence ID" value="AKE52506.1"/>
    <property type="molecule type" value="Genomic_DNA"/>
</dbReference>
<evidence type="ECO:0000256" key="1">
    <source>
        <dbReference type="ARBA" id="ARBA00005130"/>
    </source>
</evidence>
<comment type="subunit">
    <text evidence="3 15">Homodimer.</text>
</comment>
<name>A0A0F6RD05_9GAMM</name>
<comment type="catalytic activity">
    <reaction evidence="14 15">
        <text>N-succinyl-(2S,6S)-2,6-diaminopimelate + H2O = (2S,6S)-2,6-diaminopimelate + succinate</text>
        <dbReference type="Rhea" id="RHEA:22608"/>
        <dbReference type="ChEBI" id="CHEBI:15377"/>
        <dbReference type="ChEBI" id="CHEBI:30031"/>
        <dbReference type="ChEBI" id="CHEBI:57609"/>
        <dbReference type="ChEBI" id="CHEBI:58087"/>
        <dbReference type="EC" id="3.5.1.18"/>
    </reaction>
</comment>
<keyword evidence="18" id="KW-1185">Reference proteome</keyword>
<feature type="binding site" evidence="15">
    <location>
        <position position="374"/>
    </location>
    <ligand>
        <name>Zn(2+)</name>
        <dbReference type="ChEBI" id="CHEBI:29105"/>
        <label>2</label>
    </ligand>
</feature>
<evidence type="ECO:0000256" key="12">
    <source>
        <dbReference type="ARBA" id="ARBA00023285"/>
    </source>
</evidence>
<evidence type="ECO:0000256" key="14">
    <source>
        <dbReference type="ARBA" id="ARBA00051301"/>
    </source>
</evidence>
<feature type="binding site" evidence="15">
    <location>
        <position position="125"/>
    </location>
    <ligand>
        <name>Zn(2+)</name>
        <dbReference type="ChEBI" id="CHEBI:29105"/>
        <label>2</label>
    </ligand>
</feature>
<dbReference type="CDD" id="cd03891">
    <property type="entry name" value="M20_DapE_proteobac"/>
    <property type="match status" value="1"/>
</dbReference>
<feature type="active site" description="Proton acceptor" evidence="15">
    <location>
        <position position="159"/>
    </location>
</feature>
<dbReference type="Pfam" id="PF07687">
    <property type="entry name" value="M20_dimer"/>
    <property type="match status" value="1"/>
</dbReference>
<dbReference type="GO" id="GO:0009014">
    <property type="term" value="F:succinyl-diaminopimelate desuccinylase activity"/>
    <property type="evidence" value="ECO:0007669"/>
    <property type="project" value="UniProtKB-UniRule"/>
</dbReference>
<evidence type="ECO:0000256" key="4">
    <source>
        <dbReference type="ARBA" id="ARBA00011921"/>
    </source>
</evidence>
<gene>
    <name evidence="15" type="primary">dapE</name>
    <name evidence="17" type="ORF">TQ33_1560</name>
</gene>
<evidence type="ECO:0000313" key="18">
    <source>
        <dbReference type="Proteomes" id="UP000034071"/>
    </source>
</evidence>
<sequence length="405" mass="45390">MFKSFRGLPDLPYAVAPREQAKYQSAILELAQELIKRPSITPSDGGCTELLLSRLESIGFVTEYLNKNEVTNLWAKRGDSGDKHPSLVFSGHTDVVPPGQNAKWETEPFMPTIKDGYIYGRGASDMKGSLAAMIVAVESFVKKYPQHKGAIGFMLTSDEEGEAIDGTQHIVQSLQARHEVVDYAIVGEPTTDKQLGDSIRIGRRGSINGTITIQGKQGHVGYPEQLSNPIHNASKLIHKLATKRWDMPSRYFPSTSFQLVKVHSESGAMNVTPAALEMVFNFRYSPRNSFDKIKSYVEKKAHKYGLEAKFAWEHEASPYLTRRGRLRKTVQKVIQQETQIKTKLTTGGGISDGRYIKQLAKQVIELGPCNKTIHQANERVSISELNRLCHLYFRLLEELLIKNNS</sequence>
<dbReference type="HOGENOM" id="CLU_021802_4_0_6"/>
<keyword evidence="6 15" id="KW-0028">Amino-acid biosynthesis</keyword>
<keyword evidence="12 15" id="KW-0170">Cobalt</keyword>
<evidence type="ECO:0000256" key="5">
    <source>
        <dbReference type="ARBA" id="ARBA00022391"/>
    </source>
</evidence>
<feature type="binding site" evidence="15">
    <location>
        <position position="188"/>
    </location>
    <ligand>
        <name>Zn(2+)</name>
        <dbReference type="ChEBI" id="CHEBI:29105"/>
        <label>1</label>
    </ligand>
</feature>
<dbReference type="GO" id="GO:0006526">
    <property type="term" value="P:L-arginine biosynthetic process"/>
    <property type="evidence" value="ECO:0007669"/>
    <property type="project" value="TreeGrafter"/>
</dbReference>
<dbReference type="EC" id="3.5.1.18" evidence="4 15"/>
<dbReference type="Pfam" id="PF01546">
    <property type="entry name" value="Peptidase_M20"/>
    <property type="match status" value="1"/>
</dbReference>
<dbReference type="InterPro" id="IPR002933">
    <property type="entry name" value="Peptidase_M20"/>
</dbReference>
<proteinExistence type="inferred from homology"/>
<comment type="function">
    <text evidence="15">Catalyzes the hydrolysis of N-succinyl-L,L-diaminopimelic acid (SDAP), forming succinate and LL-2,6-diaminopimelate (DAP), an intermediate involved in the bacterial biosynthesis of lysine and meso-diaminopimelic acid, an essential component of bacterial cell walls.</text>
</comment>
<dbReference type="InterPro" id="IPR001261">
    <property type="entry name" value="ArgE/DapE_CS"/>
</dbReference>
<dbReference type="GO" id="GO:0008777">
    <property type="term" value="F:acetylornithine deacetylase activity"/>
    <property type="evidence" value="ECO:0007669"/>
    <property type="project" value="TreeGrafter"/>
</dbReference>
<dbReference type="RefSeq" id="WP_052735251.1">
    <property type="nucleotide sequence ID" value="NZ_CP010975.1"/>
</dbReference>
<keyword evidence="11 15" id="KW-0457">Lysine biosynthesis</keyword>
<reference evidence="17 18" key="1">
    <citation type="submission" date="2015-02" db="EMBL/GenBank/DDBJ databases">
        <title>Complete genome sequence of Kangiella geojedonensis strain YCS-5T.</title>
        <authorList>
            <person name="Kim K.M."/>
        </authorList>
    </citation>
    <scope>NUCLEOTIDE SEQUENCE [LARGE SCALE GENOMIC DNA]</scope>
    <source>
        <strain evidence="17 18">YCS-5</strain>
    </source>
</reference>
<dbReference type="Proteomes" id="UP000034071">
    <property type="component" value="Chromosome"/>
</dbReference>
<organism evidence="17 18">
    <name type="scientific">Kangiella geojedonensis</name>
    <dbReference type="NCBI Taxonomy" id="914150"/>
    <lineage>
        <taxon>Bacteria</taxon>
        <taxon>Pseudomonadati</taxon>
        <taxon>Pseudomonadota</taxon>
        <taxon>Gammaproteobacteria</taxon>
        <taxon>Kangiellales</taxon>
        <taxon>Kangiellaceae</taxon>
        <taxon>Kangiella</taxon>
    </lineage>
</organism>
<keyword evidence="7 15" id="KW-0479">Metal-binding</keyword>
<dbReference type="GO" id="GO:0019877">
    <property type="term" value="P:diaminopimelate biosynthetic process"/>
    <property type="evidence" value="ECO:0007669"/>
    <property type="project" value="UniProtKB-UniRule"/>
</dbReference>
<dbReference type="STRING" id="914150.TQ33_1560"/>
<dbReference type="KEGG" id="kge:TQ33_1560"/>
<feature type="domain" description="Peptidase M20 dimerisation" evidence="16">
    <location>
        <begin position="201"/>
        <end position="304"/>
    </location>
</feature>
<dbReference type="SUPFAM" id="SSF53187">
    <property type="entry name" value="Zn-dependent exopeptidases"/>
    <property type="match status" value="1"/>
</dbReference>
<evidence type="ECO:0000256" key="10">
    <source>
        <dbReference type="ARBA" id="ARBA00022915"/>
    </source>
</evidence>
<dbReference type="InterPro" id="IPR011650">
    <property type="entry name" value="Peptidase_M20_dimer"/>
</dbReference>
<evidence type="ECO:0000313" key="17">
    <source>
        <dbReference type="EMBL" id="AKE52506.1"/>
    </source>
</evidence>
<evidence type="ECO:0000256" key="15">
    <source>
        <dbReference type="HAMAP-Rule" id="MF_01690"/>
    </source>
</evidence>
<dbReference type="NCBIfam" id="TIGR01246">
    <property type="entry name" value="dapE_proteo"/>
    <property type="match status" value="1"/>
</dbReference>
<dbReference type="PANTHER" id="PTHR43808">
    <property type="entry name" value="ACETYLORNITHINE DEACETYLASE"/>
    <property type="match status" value="1"/>
</dbReference>
<dbReference type="OrthoDB" id="9809784at2"/>
<dbReference type="SUPFAM" id="SSF55031">
    <property type="entry name" value="Bacterial exopeptidase dimerisation domain"/>
    <property type="match status" value="1"/>
</dbReference>
<dbReference type="GO" id="GO:0008270">
    <property type="term" value="F:zinc ion binding"/>
    <property type="evidence" value="ECO:0007669"/>
    <property type="project" value="UniProtKB-UniRule"/>
</dbReference>
<dbReference type="InterPro" id="IPR005941">
    <property type="entry name" value="DapE_proteobac"/>
</dbReference>
<feature type="binding site" evidence="15">
    <location>
        <position position="160"/>
    </location>
    <ligand>
        <name>Zn(2+)</name>
        <dbReference type="ChEBI" id="CHEBI:29105"/>
        <label>2</label>
    </ligand>
</feature>
<dbReference type="Gene3D" id="3.30.70.360">
    <property type="match status" value="1"/>
</dbReference>
<evidence type="ECO:0000256" key="11">
    <source>
        <dbReference type="ARBA" id="ARBA00023154"/>
    </source>
</evidence>
<dbReference type="PANTHER" id="PTHR43808:SF31">
    <property type="entry name" value="N-ACETYL-L-CITRULLINE DEACETYLASE"/>
    <property type="match status" value="1"/>
</dbReference>
<feature type="binding site" evidence="15">
    <location>
        <position position="92"/>
    </location>
    <ligand>
        <name>Zn(2+)</name>
        <dbReference type="ChEBI" id="CHEBI:29105"/>
        <label>1</label>
    </ligand>
</feature>
<evidence type="ECO:0000256" key="9">
    <source>
        <dbReference type="ARBA" id="ARBA00022833"/>
    </source>
</evidence>
<dbReference type="GO" id="GO:0050897">
    <property type="term" value="F:cobalt ion binding"/>
    <property type="evidence" value="ECO:0007669"/>
    <property type="project" value="UniProtKB-UniRule"/>
</dbReference>
<dbReference type="InterPro" id="IPR036264">
    <property type="entry name" value="Bact_exopeptidase_dim_dom"/>
</dbReference>
<feature type="active site" evidence="15">
    <location>
        <position position="94"/>
    </location>
</feature>
<protein>
    <recommendedName>
        <fullName evidence="5 15">Succinyl-diaminopimelate desuccinylase</fullName>
        <shortName evidence="15">SDAP desuccinylase</shortName>
        <ecNumber evidence="4 15">3.5.1.18</ecNumber>
    </recommendedName>
    <alternativeName>
        <fullName evidence="13 15">N-succinyl-LL-2,6-diaminoheptanedioate amidohydrolase</fullName>
    </alternativeName>
</protein>
<dbReference type="HAMAP" id="MF_01690">
    <property type="entry name" value="DapE"/>
    <property type="match status" value="1"/>
</dbReference>
<comment type="pathway">
    <text evidence="1 15">Amino-acid biosynthesis; L-lysine biosynthesis via DAP pathway; LL-2,6-diaminopimelate from (S)-tetrahydrodipicolinate (succinylase route): step 3/3.</text>
</comment>
<dbReference type="UniPathway" id="UPA00034">
    <property type="reaction ID" value="UER00021"/>
</dbReference>
<dbReference type="AlphaFoldDB" id="A0A0F6RD05"/>
<keyword evidence="8 15" id="KW-0378">Hydrolase</keyword>
<dbReference type="PATRIC" id="fig|914150.5.peg.1581"/>
<dbReference type="InterPro" id="IPR050072">
    <property type="entry name" value="Peptidase_M20A"/>
</dbReference>
<evidence type="ECO:0000256" key="6">
    <source>
        <dbReference type="ARBA" id="ARBA00022605"/>
    </source>
</evidence>
<comment type="similarity">
    <text evidence="2 15">Belongs to the peptidase M20A family. DapE subfamily.</text>
</comment>
<dbReference type="PROSITE" id="PS00759">
    <property type="entry name" value="ARGE_DAPE_CPG2_2"/>
    <property type="match status" value="1"/>
</dbReference>
<dbReference type="NCBIfam" id="NF009557">
    <property type="entry name" value="PRK13009.1"/>
    <property type="match status" value="1"/>
</dbReference>
<keyword evidence="9 15" id="KW-0862">Zinc</keyword>
<evidence type="ECO:0000259" key="16">
    <source>
        <dbReference type="Pfam" id="PF07687"/>
    </source>
</evidence>
<dbReference type="GO" id="GO:0009089">
    <property type="term" value="P:lysine biosynthetic process via diaminopimelate"/>
    <property type="evidence" value="ECO:0007669"/>
    <property type="project" value="UniProtKB-UniRule"/>
</dbReference>
<dbReference type="Gene3D" id="3.40.630.10">
    <property type="entry name" value="Zn peptidases"/>
    <property type="match status" value="1"/>
</dbReference>
<evidence type="ECO:0000256" key="8">
    <source>
        <dbReference type="ARBA" id="ARBA00022801"/>
    </source>
</evidence>
<evidence type="ECO:0000256" key="2">
    <source>
        <dbReference type="ARBA" id="ARBA00006746"/>
    </source>
</evidence>
<keyword evidence="10 15" id="KW-0220">Diaminopimelate biosynthesis</keyword>
<comment type="cofactor">
    <cofactor evidence="15">
        <name>Zn(2+)</name>
        <dbReference type="ChEBI" id="CHEBI:29105"/>
    </cofactor>
    <cofactor evidence="15">
        <name>Co(2+)</name>
        <dbReference type="ChEBI" id="CHEBI:48828"/>
    </cofactor>
    <text evidence="15">Binds 2 Zn(2+) or Co(2+) ions per subunit.</text>
</comment>
<evidence type="ECO:0000256" key="13">
    <source>
        <dbReference type="ARBA" id="ARBA00031891"/>
    </source>
</evidence>
<evidence type="ECO:0000256" key="7">
    <source>
        <dbReference type="ARBA" id="ARBA00022723"/>
    </source>
</evidence>
<accession>A0A0F6RD05</accession>